<evidence type="ECO:0000313" key="4">
    <source>
        <dbReference type="EMBL" id="UGS38104.1"/>
    </source>
</evidence>
<gene>
    <name evidence="4" type="ORF">DSM104329_04527</name>
</gene>
<dbReference type="SUPFAM" id="SSF46894">
    <property type="entry name" value="C-terminal effector domain of the bipartite response regulators"/>
    <property type="match status" value="1"/>
</dbReference>
<dbReference type="InterPro" id="IPR027417">
    <property type="entry name" value="P-loop_NTPase"/>
</dbReference>
<dbReference type="PROSITE" id="PS00622">
    <property type="entry name" value="HTH_LUXR_1"/>
    <property type="match status" value="1"/>
</dbReference>
<keyword evidence="5" id="KW-1185">Reference proteome</keyword>
<dbReference type="Gene3D" id="1.25.40.10">
    <property type="entry name" value="Tetratricopeptide repeat domain"/>
    <property type="match status" value="1"/>
</dbReference>
<sequence>MSGPGALVGREAECGRLRAVLRRAREGSGTLVLISGEAGVGKTRLVDAAVTRACLSVLRGAAAQGGTAPYGPLVGALRAYMRAVPGGLDGCGPLRGHLALLLPELGPPAGGGDRATLFEAVRCALAEIARHEPAVVVLDDLHWSDEATLELLAALGPALEELPLVVVGIYRSDELARTNPLRRLRAELRRSAAIDELALDLLDADDGAALATQVLDAPLSPALAATIHDRAQGLPFFVEELAGALHAGGLLHQGPDGLMLSGDADLPVPATVRDAVLMRSSSLSGEARAAAEAAAVAGEHFDLELVAQLSSEDGVTELLESALVREQGPATGAFRHALARDALYADVAWSRRRALHRLLAERLQATGGADLEVARHWLGAHEEDCARKALLRAAESSSRAHAYRDSAALLQQALELWPNGDAGEGAGRLGALERYAGCAELAGDLAEAARAWREAVTLRRSEVAEPTAALGEAEGRLAQVHGLRGERPAAIAAGVAAAGTFAGAGLPAEAADQRLRAAGHLSSAGNHADAIALTRAAAEEARRAGRVDLQARAMGLEGAALAKRGAFAVGLDVTRRGLSLALEHELNAVAADVYQRLGTVFETAADYEGARDALSSAIGLCEAGGPTNQEQVCMGCLAYVLRELGDWDQAADLCRDLIARHPSDGVRVVAEGMLGSILAFRGDGRAARPLLDSALSIARRLGVISVATDSLGALIILGDAEPGDDANGAAGAWTSLADELLDRWQASQDRHYATWALRVAAGSAAARGDGARARACADALARIADDSEHTDALAALACALGELALLDGDAVTAAAQLGRALELHADLDIPFERAQIALRAGMAAAQAGERELAVARLTEAHRVARRLGARPLALAATQALAELGESVQRRLGRRAAAEHEGAGLTRREAEVMRLVALGRTNREIAAELFLSPRTVDMHVRSILAKLGVRSRVEATTRAHALGLVA</sequence>
<dbReference type="InterPro" id="IPR036388">
    <property type="entry name" value="WH-like_DNA-bd_sf"/>
</dbReference>
<dbReference type="PRINTS" id="PR00038">
    <property type="entry name" value="HTHLUXR"/>
</dbReference>
<feature type="domain" description="HTH luxR-type" evidence="3">
    <location>
        <begin position="897"/>
        <end position="962"/>
    </location>
</feature>
<dbReference type="InterPro" id="IPR041664">
    <property type="entry name" value="AAA_16"/>
</dbReference>
<dbReference type="SUPFAM" id="SSF48452">
    <property type="entry name" value="TPR-like"/>
    <property type="match status" value="1"/>
</dbReference>
<dbReference type="InterPro" id="IPR011990">
    <property type="entry name" value="TPR-like_helical_dom_sf"/>
</dbReference>
<reference evidence="4" key="1">
    <citation type="journal article" date="2022" name="Int. J. Syst. Evol. Microbiol.">
        <title>Pseudomonas aegrilactucae sp. nov. and Pseudomonas morbosilactucae sp. nov., pathogens causing bacterial rot of lettuce in Japan.</title>
        <authorList>
            <person name="Sawada H."/>
            <person name="Fujikawa T."/>
            <person name="Satou M."/>
        </authorList>
    </citation>
    <scope>NUCLEOTIDE SEQUENCE</scope>
    <source>
        <strain evidence="4">0166_1</strain>
    </source>
</reference>
<dbReference type="Proteomes" id="UP001162834">
    <property type="component" value="Chromosome"/>
</dbReference>
<keyword evidence="2" id="KW-0067">ATP-binding</keyword>
<protein>
    <recommendedName>
        <fullName evidence="3">HTH luxR-type domain-containing protein</fullName>
    </recommendedName>
</protein>
<evidence type="ECO:0000313" key="5">
    <source>
        <dbReference type="Proteomes" id="UP001162834"/>
    </source>
</evidence>
<dbReference type="GO" id="GO:0004016">
    <property type="term" value="F:adenylate cyclase activity"/>
    <property type="evidence" value="ECO:0007669"/>
    <property type="project" value="TreeGrafter"/>
</dbReference>
<dbReference type="InterPro" id="IPR019734">
    <property type="entry name" value="TPR_rpt"/>
</dbReference>
<dbReference type="InterPro" id="IPR016032">
    <property type="entry name" value="Sig_transdc_resp-reg_C-effctor"/>
</dbReference>
<dbReference type="Gene3D" id="1.10.10.10">
    <property type="entry name" value="Winged helix-like DNA-binding domain superfamily/Winged helix DNA-binding domain"/>
    <property type="match status" value="1"/>
</dbReference>
<evidence type="ECO:0000256" key="1">
    <source>
        <dbReference type="ARBA" id="ARBA00022741"/>
    </source>
</evidence>
<dbReference type="SMART" id="SM00421">
    <property type="entry name" value="HTH_LUXR"/>
    <property type="match status" value="1"/>
</dbReference>
<dbReference type="AlphaFoldDB" id="A0A9E6Y113"/>
<proteinExistence type="predicted"/>
<dbReference type="Pfam" id="PF00196">
    <property type="entry name" value="GerE"/>
    <property type="match status" value="1"/>
</dbReference>
<dbReference type="GO" id="GO:0005737">
    <property type="term" value="C:cytoplasm"/>
    <property type="evidence" value="ECO:0007669"/>
    <property type="project" value="TreeGrafter"/>
</dbReference>
<dbReference type="InterPro" id="IPR000792">
    <property type="entry name" value="Tscrpt_reg_LuxR_C"/>
</dbReference>
<dbReference type="PANTHER" id="PTHR16305">
    <property type="entry name" value="TESTICULAR SOLUBLE ADENYLYL CYCLASE"/>
    <property type="match status" value="1"/>
</dbReference>
<accession>A0A9E6Y113</accession>
<dbReference type="GO" id="GO:0006355">
    <property type="term" value="P:regulation of DNA-templated transcription"/>
    <property type="evidence" value="ECO:0007669"/>
    <property type="project" value="InterPro"/>
</dbReference>
<dbReference type="GO" id="GO:0005524">
    <property type="term" value="F:ATP binding"/>
    <property type="evidence" value="ECO:0007669"/>
    <property type="project" value="UniProtKB-KW"/>
</dbReference>
<dbReference type="PANTHER" id="PTHR16305:SF35">
    <property type="entry name" value="TRANSCRIPTIONAL ACTIVATOR DOMAIN"/>
    <property type="match status" value="1"/>
</dbReference>
<evidence type="ECO:0000259" key="3">
    <source>
        <dbReference type="PROSITE" id="PS50043"/>
    </source>
</evidence>
<dbReference type="CDD" id="cd06170">
    <property type="entry name" value="LuxR_C_like"/>
    <property type="match status" value="1"/>
</dbReference>
<dbReference type="GO" id="GO:0003677">
    <property type="term" value="F:DNA binding"/>
    <property type="evidence" value="ECO:0007669"/>
    <property type="project" value="InterPro"/>
</dbReference>
<dbReference type="SUPFAM" id="SSF52540">
    <property type="entry name" value="P-loop containing nucleoside triphosphate hydrolases"/>
    <property type="match status" value="1"/>
</dbReference>
<dbReference type="KEGG" id="sbae:DSM104329_04527"/>
<dbReference type="Gene3D" id="3.40.50.300">
    <property type="entry name" value="P-loop containing nucleotide triphosphate hydrolases"/>
    <property type="match status" value="1"/>
</dbReference>
<dbReference type="RefSeq" id="WP_259312136.1">
    <property type="nucleotide sequence ID" value="NZ_CP087164.1"/>
</dbReference>
<dbReference type="Pfam" id="PF13191">
    <property type="entry name" value="AAA_16"/>
    <property type="match status" value="1"/>
</dbReference>
<dbReference type="SMART" id="SM00028">
    <property type="entry name" value="TPR"/>
    <property type="match status" value="5"/>
</dbReference>
<name>A0A9E6Y113_9ACTN</name>
<keyword evidence="1" id="KW-0547">Nucleotide-binding</keyword>
<organism evidence="4 5">
    <name type="scientific">Capillimicrobium parvum</name>
    <dbReference type="NCBI Taxonomy" id="2884022"/>
    <lineage>
        <taxon>Bacteria</taxon>
        <taxon>Bacillati</taxon>
        <taxon>Actinomycetota</taxon>
        <taxon>Thermoleophilia</taxon>
        <taxon>Solirubrobacterales</taxon>
        <taxon>Capillimicrobiaceae</taxon>
        <taxon>Capillimicrobium</taxon>
    </lineage>
</organism>
<dbReference type="PROSITE" id="PS50043">
    <property type="entry name" value="HTH_LUXR_2"/>
    <property type="match status" value="1"/>
</dbReference>
<dbReference type="EMBL" id="CP087164">
    <property type="protein sequence ID" value="UGS38104.1"/>
    <property type="molecule type" value="Genomic_DNA"/>
</dbReference>
<evidence type="ECO:0000256" key="2">
    <source>
        <dbReference type="ARBA" id="ARBA00022840"/>
    </source>
</evidence>